<reference evidence="2 3" key="1">
    <citation type="submission" date="2019-03" db="EMBL/GenBank/DDBJ databases">
        <title>Complete genome sequence of an arsenate-respiring bacteria, Citrobacter sp. LY-1.</title>
        <authorList>
            <person name="Wang H."/>
            <person name="Liu Y."/>
            <person name="Li Q."/>
            <person name="Huang J."/>
        </authorList>
    </citation>
    <scope>NUCLEOTIDE SEQUENCE [LARGE SCALE GENOMIC DNA]</scope>
    <source>
        <strain evidence="2 3">LY-1</strain>
    </source>
</reference>
<evidence type="ECO:0000313" key="3">
    <source>
        <dbReference type="Proteomes" id="UP000293850"/>
    </source>
</evidence>
<protein>
    <submittedName>
        <fullName evidence="2">DUF2574 family protein</fullName>
    </submittedName>
</protein>
<keyword evidence="1" id="KW-0732">Signal</keyword>
<feature type="chain" id="PRO_5020878237" evidence="1">
    <location>
        <begin position="23"/>
        <end position="93"/>
    </location>
</feature>
<organism evidence="2 3">
    <name type="scientific">Citrobacter arsenatis</name>
    <dbReference type="NCBI Taxonomy" id="2546350"/>
    <lineage>
        <taxon>Bacteria</taxon>
        <taxon>Pseudomonadati</taxon>
        <taxon>Pseudomonadota</taxon>
        <taxon>Gammaproteobacteria</taxon>
        <taxon>Enterobacterales</taxon>
        <taxon>Enterobacteriaceae</taxon>
        <taxon>Citrobacter</taxon>
    </lineage>
</organism>
<proteinExistence type="predicted"/>
<dbReference type="KEGG" id="cars:E1B03_17510"/>
<evidence type="ECO:0000256" key="1">
    <source>
        <dbReference type="SAM" id="SignalP"/>
    </source>
</evidence>
<name>A0A4P6WL35_9ENTR</name>
<dbReference type="InterPro" id="IPR020386">
    <property type="entry name" value="Uncharacterised_YehE"/>
</dbReference>
<dbReference type="EMBL" id="CP037864">
    <property type="protein sequence ID" value="QBM24129.1"/>
    <property type="molecule type" value="Genomic_DNA"/>
</dbReference>
<keyword evidence="3" id="KW-1185">Reference proteome</keyword>
<dbReference type="Pfam" id="PF10836">
    <property type="entry name" value="DUF2574"/>
    <property type="match status" value="1"/>
</dbReference>
<dbReference type="AlphaFoldDB" id="A0A4P6WL35"/>
<gene>
    <name evidence="2" type="ORF">E1B03_17510</name>
</gene>
<accession>A0A4P6WL35</accession>
<feature type="signal peptide" evidence="1">
    <location>
        <begin position="1"/>
        <end position="22"/>
    </location>
</feature>
<sequence length="93" mass="9846">MKISLFLGVITLAYGMSASVSATDTATLSINGQVTEPTCSSDVVNNEVQQRCGNAISFSNVKEVFSNPIKGAVTEIVTVAGDTTRQIVLTRYD</sequence>
<dbReference type="Proteomes" id="UP000293850">
    <property type="component" value="Chromosome"/>
</dbReference>
<dbReference type="RefSeq" id="WP_133086661.1">
    <property type="nucleotide sequence ID" value="NZ_CP037864.1"/>
</dbReference>
<evidence type="ECO:0000313" key="2">
    <source>
        <dbReference type="EMBL" id="QBM24129.1"/>
    </source>
</evidence>